<dbReference type="InterPro" id="IPR050164">
    <property type="entry name" value="Peptidase_C19"/>
</dbReference>
<dbReference type="Pfam" id="PF00443">
    <property type="entry name" value="UCH"/>
    <property type="match status" value="1"/>
</dbReference>
<dbReference type="Proteomes" id="UP001557470">
    <property type="component" value="Unassembled WGS sequence"/>
</dbReference>
<keyword evidence="4" id="KW-1185">Reference proteome</keyword>
<dbReference type="InterPro" id="IPR038765">
    <property type="entry name" value="Papain-like_cys_pep_sf"/>
</dbReference>
<dbReference type="SUPFAM" id="SSF54001">
    <property type="entry name" value="Cysteine proteinases"/>
    <property type="match status" value="1"/>
</dbReference>
<sequence length="347" mass="40410">MAIILEWDVQEAHMGVIVRSFERPGDVNMSSQKCKYNGLRNQGATCYLNSVLQVLFMTEEFRTTIESHEICEETETFDGELKKLFHDLENGNANTKTILLKLGSENAYKQRDAAEYFVKILNMVSEDASKIFKLQLSYTTTCSDSELHKTTYEPDSFWTLPISLNVPSESDKICVKNSIDEFFKPSQLGGEMLYCDKCKRKSKATMVFEIVNHPKILTVQLERSEFIESTTRLQIEIPHYLQIKTFDYELFAIVDHIGDLTGGHYTARIKLNKDQWYRFNDTIVEPVDITTKSPITTRSAYLLMYKNFGDKKTEEYTENNMNNEINKDENRHKQDKRKEVQKRKETE</sequence>
<dbReference type="InterPro" id="IPR001394">
    <property type="entry name" value="Peptidase_C19_UCH"/>
</dbReference>
<comment type="caution">
    <text evidence="3">The sequence shown here is derived from an EMBL/GenBank/DDBJ whole genome shotgun (WGS) entry which is preliminary data.</text>
</comment>
<dbReference type="EMBL" id="JAGEUA010000007">
    <property type="protein sequence ID" value="KAL0970209.1"/>
    <property type="molecule type" value="Genomic_DNA"/>
</dbReference>
<evidence type="ECO:0000313" key="4">
    <source>
        <dbReference type="Proteomes" id="UP001557470"/>
    </source>
</evidence>
<dbReference type="PANTHER" id="PTHR24006:SF899">
    <property type="entry name" value="UBIQUITIN CARBOXYL-TERMINAL HYDROLASE"/>
    <property type="match status" value="1"/>
</dbReference>
<dbReference type="PROSITE" id="PS00972">
    <property type="entry name" value="USP_1"/>
    <property type="match status" value="1"/>
</dbReference>
<organism evidence="3 4">
    <name type="scientific">Umbra pygmaea</name>
    <name type="common">Eastern mudminnow</name>
    <dbReference type="NCBI Taxonomy" id="75934"/>
    <lineage>
        <taxon>Eukaryota</taxon>
        <taxon>Metazoa</taxon>
        <taxon>Chordata</taxon>
        <taxon>Craniata</taxon>
        <taxon>Vertebrata</taxon>
        <taxon>Euteleostomi</taxon>
        <taxon>Actinopterygii</taxon>
        <taxon>Neopterygii</taxon>
        <taxon>Teleostei</taxon>
        <taxon>Protacanthopterygii</taxon>
        <taxon>Esociformes</taxon>
        <taxon>Umbridae</taxon>
        <taxon>Umbra</taxon>
    </lineage>
</organism>
<dbReference type="Gene3D" id="3.90.70.10">
    <property type="entry name" value="Cysteine proteinases"/>
    <property type="match status" value="1"/>
</dbReference>
<dbReference type="PROSITE" id="PS50235">
    <property type="entry name" value="USP_3"/>
    <property type="match status" value="1"/>
</dbReference>
<evidence type="ECO:0000313" key="3">
    <source>
        <dbReference type="EMBL" id="KAL0970209.1"/>
    </source>
</evidence>
<accession>A0ABD0WEV8</accession>
<dbReference type="PANTHER" id="PTHR24006">
    <property type="entry name" value="UBIQUITIN CARBOXYL-TERMINAL HYDROLASE"/>
    <property type="match status" value="1"/>
</dbReference>
<dbReference type="InterPro" id="IPR028889">
    <property type="entry name" value="USP"/>
</dbReference>
<feature type="domain" description="USP" evidence="2">
    <location>
        <begin position="37"/>
        <end position="308"/>
    </location>
</feature>
<evidence type="ECO:0000259" key="2">
    <source>
        <dbReference type="PROSITE" id="PS50235"/>
    </source>
</evidence>
<protein>
    <recommendedName>
        <fullName evidence="2">USP domain-containing protein</fullName>
    </recommendedName>
</protein>
<evidence type="ECO:0000256" key="1">
    <source>
        <dbReference type="SAM" id="MobiDB-lite"/>
    </source>
</evidence>
<dbReference type="PROSITE" id="PS00973">
    <property type="entry name" value="USP_2"/>
    <property type="match status" value="1"/>
</dbReference>
<reference evidence="3 4" key="1">
    <citation type="submission" date="2024-06" db="EMBL/GenBank/DDBJ databases">
        <authorList>
            <person name="Pan Q."/>
            <person name="Wen M."/>
            <person name="Jouanno E."/>
            <person name="Zahm M."/>
            <person name="Klopp C."/>
            <person name="Cabau C."/>
            <person name="Louis A."/>
            <person name="Berthelot C."/>
            <person name="Parey E."/>
            <person name="Roest Crollius H."/>
            <person name="Montfort J."/>
            <person name="Robinson-Rechavi M."/>
            <person name="Bouchez O."/>
            <person name="Lampietro C."/>
            <person name="Lopez Roques C."/>
            <person name="Donnadieu C."/>
            <person name="Postlethwait J."/>
            <person name="Bobe J."/>
            <person name="Verreycken H."/>
            <person name="Guiguen Y."/>
        </authorList>
    </citation>
    <scope>NUCLEOTIDE SEQUENCE [LARGE SCALE GENOMIC DNA]</scope>
    <source>
        <strain evidence="3">Up_M1</strain>
        <tissue evidence="3">Testis</tissue>
    </source>
</reference>
<dbReference type="AlphaFoldDB" id="A0ABD0WEV8"/>
<feature type="compositionally biased region" description="Basic and acidic residues" evidence="1">
    <location>
        <begin position="325"/>
        <end position="347"/>
    </location>
</feature>
<dbReference type="InterPro" id="IPR018200">
    <property type="entry name" value="USP_CS"/>
</dbReference>
<feature type="region of interest" description="Disordered" evidence="1">
    <location>
        <begin position="316"/>
        <end position="347"/>
    </location>
</feature>
<gene>
    <name evidence="3" type="ORF">UPYG_G00238750</name>
</gene>
<proteinExistence type="predicted"/>
<name>A0ABD0WEV8_UMBPY</name>